<dbReference type="GO" id="GO:0044550">
    <property type="term" value="P:secondary metabolite biosynthetic process"/>
    <property type="evidence" value="ECO:0007669"/>
    <property type="project" value="TreeGrafter"/>
</dbReference>
<keyword evidence="5" id="KW-1185">Reference proteome</keyword>
<evidence type="ECO:0000313" key="4">
    <source>
        <dbReference type="EMBL" id="GGM61238.1"/>
    </source>
</evidence>
<dbReference type="GO" id="GO:0016746">
    <property type="term" value="F:acyltransferase activity"/>
    <property type="evidence" value="ECO:0007669"/>
    <property type="project" value="UniProtKB-KW"/>
</dbReference>
<feature type="domain" description="Beta-ketoacyl-[acyl-carrier-protein] synthase III C-terminal" evidence="3">
    <location>
        <begin position="219"/>
        <end position="306"/>
    </location>
</feature>
<dbReference type="EMBL" id="BMNB01000034">
    <property type="protein sequence ID" value="GGM61238.1"/>
    <property type="molecule type" value="Genomic_DNA"/>
</dbReference>
<dbReference type="PANTHER" id="PTHR34069">
    <property type="entry name" value="3-OXOACYL-[ACYL-CARRIER-PROTEIN] SYNTHASE 3"/>
    <property type="match status" value="1"/>
</dbReference>
<evidence type="ECO:0000256" key="2">
    <source>
        <dbReference type="ARBA" id="ARBA00023315"/>
    </source>
</evidence>
<proteinExistence type="predicted"/>
<gene>
    <name evidence="4" type="ORF">GCM10011608_52900</name>
</gene>
<dbReference type="Gene3D" id="3.40.47.10">
    <property type="match status" value="2"/>
</dbReference>
<name>A0A917X3G1_9ACTN</name>
<sequence>MSRVTIRLPRRLDPVDEILERSGRPRTERRLMTRVYGMRSSPTLDDGERLLDLLVDAGRAALDGRLTSLVLYGHTLLVQPFGHDGELAAALRAGLDQPGANVYGVSGIACTSVLRSIELAARYLGRPGAADDETVLVLGGDQGSLGSASRVIPGFVVCGDGAAAFTVRRGRGRYRYLAGAAARDTRFHHNLRMSDEDAREFGASSVQGVVRAIREALAGCGLVPSDVDWILPARCNRFVWQAICRELDLGIDQVHLDLLADQGHIFGLDALLSLAHMDRGGQLRPGDRCVLVAIGQGAYFQASVVEVTPEEDTTDG</sequence>
<dbReference type="Pfam" id="PF08541">
    <property type="entry name" value="ACP_syn_III_C"/>
    <property type="match status" value="1"/>
</dbReference>
<evidence type="ECO:0000259" key="3">
    <source>
        <dbReference type="Pfam" id="PF08541"/>
    </source>
</evidence>
<organism evidence="4 5">
    <name type="scientific">Micromonospora sonchi</name>
    <dbReference type="NCBI Taxonomy" id="1763543"/>
    <lineage>
        <taxon>Bacteria</taxon>
        <taxon>Bacillati</taxon>
        <taxon>Actinomycetota</taxon>
        <taxon>Actinomycetes</taxon>
        <taxon>Micromonosporales</taxon>
        <taxon>Micromonosporaceae</taxon>
        <taxon>Micromonospora</taxon>
    </lineage>
</organism>
<comment type="caution">
    <text evidence="4">The sequence shown here is derived from an EMBL/GenBank/DDBJ whole genome shotgun (WGS) entry which is preliminary data.</text>
</comment>
<dbReference type="InterPro" id="IPR016039">
    <property type="entry name" value="Thiolase-like"/>
</dbReference>
<dbReference type="InterPro" id="IPR013747">
    <property type="entry name" value="ACP_syn_III_C"/>
</dbReference>
<dbReference type="AlphaFoldDB" id="A0A917X3G1"/>
<reference evidence="4" key="2">
    <citation type="submission" date="2020-09" db="EMBL/GenBank/DDBJ databases">
        <authorList>
            <person name="Sun Q."/>
            <person name="Zhou Y."/>
        </authorList>
    </citation>
    <scope>NUCLEOTIDE SEQUENCE</scope>
    <source>
        <strain evidence="4">CGMCC 4.7312</strain>
    </source>
</reference>
<keyword evidence="2" id="KW-0012">Acyltransferase</keyword>
<dbReference type="PANTHER" id="PTHR34069:SF2">
    <property type="entry name" value="BETA-KETOACYL-[ACYL-CARRIER-PROTEIN] SYNTHASE III"/>
    <property type="match status" value="1"/>
</dbReference>
<dbReference type="Proteomes" id="UP000608890">
    <property type="component" value="Unassembled WGS sequence"/>
</dbReference>
<evidence type="ECO:0000313" key="5">
    <source>
        <dbReference type="Proteomes" id="UP000608890"/>
    </source>
</evidence>
<dbReference type="SUPFAM" id="SSF53901">
    <property type="entry name" value="Thiolase-like"/>
    <property type="match status" value="1"/>
</dbReference>
<accession>A0A917X3G1</accession>
<reference evidence="4" key="1">
    <citation type="journal article" date="2014" name="Int. J. Syst. Evol. Microbiol.">
        <title>Complete genome sequence of Corynebacterium casei LMG S-19264T (=DSM 44701T), isolated from a smear-ripened cheese.</title>
        <authorList>
            <consortium name="US DOE Joint Genome Institute (JGI-PGF)"/>
            <person name="Walter F."/>
            <person name="Albersmeier A."/>
            <person name="Kalinowski J."/>
            <person name="Ruckert C."/>
        </authorList>
    </citation>
    <scope>NUCLEOTIDE SEQUENCE</scope>
    <source>
        <strain evidence="4">CGMCC 4.7312</strain>
    </source>
</reference>
<protein>
    <recommendedName>
        <fullName evidence="3">Beta-ketoacyl-[acyl-carrier-protein] synthase III C-terminal domain-containing protein</fullName>
    </recommendedName>
</protein>
<keyword evidence="1" id="KW-0808">Transferase</keyword>
<evidence type="ECO:0000256" key="1">
    <source>
        <dbReference type="ARBA" id="ARBA00022679"/>
    </source>
</evidence>